<accession>X1BJA7</accession>
<sequence>MVLDTGYTAPASDDINLVLSDSGAVPQPVIGISLVTPDDDDNHTTGEFKEYTTEVCCLVSDCGEINVSLDPLPSVSNQPMNFPIEESLGLKIVKQDGFEKDINIRIGKINKSRFAIYYNFNQEKLSKVEDYKDGKITEKELETYFNDVDKDSLSTSITNFDKYPASSSPMIKLTTNTL</sequence>
<evidence type="ECO:0000313" key="1">
    <source>
        <dbReference type="EMBL" id="GAG95949.1"/>
    </source>
</evidence>
<name>X1BJA7_9ZZZZ</name>
<organism evidence="1">
    <name type="scientific">marine sediment metagenome</name>
    <dbReference type="NCBI Taxonomy" id="412755"/>
    <lineage>
        <taxon>unclassified sequences</taxon>
        <taxon>metagenomes</taxon>
        <taxon>ecological metagenomes</taxon>
    </lineage>
</organism>
<proteinExistence type="predicted"/>
<protein>
    <submittedName>
        <fullName evidence="1">Uncharacterized protein</fullName>
    </submittedName>
</protein>
<reference evidence="1" key="1">
    <citation type="journal article" date="2014" name="Front. Microbiol.">
        <title>High frequency of phylogenetically diverse reductive dehalogenase-homologous genes in deep subseafloor sedimentary metagenomes.</title>
        <authorList>
            <person name="Kawai M."/>
            <person name="Futagami T."/>
            <person name="Toyoda A."/>
            <person name="Takaki Y."/>
            <person name="Nishi S."/>
            <person name="Hori S."/>
            <person name="Arai W."/>
            <person name="Tsubouchi T."/>
            <person name="Morono Y."/>
            <person name="Uchiyama I."/>
            <person name="Ito T."/>
            <person name="Fujiyama A."/>
            <person name="Inagaki F."/>
            <person name="Takami H."/>
        </authorList>
    </citation>
    <scope>NUCLEOTIDE SEQUENCE</scope>
    <source>
        <strain evidence="1">Expedition CK06-06</strain>
    </source>
</reference>
<feature type="non-terminal residue" evidence="1">
    <location>
        <position position="178"/>
    </location>
</feature>
<comment type="caution">
    <text evidence="1">The sequence shown here is derived from an EMBL/GenBank/DDBJ whole genome shotgun (WGS) entry which is preliminary data.</text>
</comment>
<gene>
    <name evidence="1" type="ORF">S01H4_41017</name>
</gene>
<dbReference type="AlphaFoldDB" id="X1BJA7"/>
<dbReference type="EMBL" id="BART01022404">
    <property type="protein sequence ID" value="GAG95949.1"/>
    <property type="molecule type" value="Genomic_DNA"/>
</dbReference>